<reference evidence="9" key="1">
    <citation type="journal article" date="2019" name="bioRxiv">
        <title>The Genome of the Zebra Mussel, Dreissena polymorpha: A Resource for Invasive Species Research.</title>
        <authorList>
            <person name="McCartney M.A."/>
            <person name="Auch B."/>
            <person name="Kono T."/>
            <person name="Mallez S."/>
            <person name="Zhang Y."/>
            <person name="Obille A."/>
            <person name="Becker A."/>
            <person name="Abrahante J.E."/>
            <person name="Garbe J."/>
            <person name="Badalamenti J.P."/>
            <person name="Herman A."/>
            <person name="Mangelson H."/>
            <person name="Liachko I."/>
            <person name="Sullivan S."/>
            <person name="Sone E.D."/>
            <person name="Koren S."/>
            <person name="Silverstein K.A.T."/>
            <person name="Beckman K.B."/>
            <person name="Gohl D.M."/>
        </authorList>
    </citation>
    <scope>NUCLEOTIDE SEQUENCE</scope>
    <source>
        <strain evidence="9">Duluth1</strain>
        <tissue evidence="9">Whole animal</tissue>
    </source>
</reference>
<proteinExistence type="predicted"/>
<comment type="caution">
    <text evidence="9">The sequence shown here is derived from an EMBL/GenBank/DDBJ whole genome shotgun (WGS) entry which is preliminary data.</text>
</comment>
<organism evidence="9 10">
    <name type="scientific">Dreissena polymorpha</name>
    <name type="common">Zebra mussel</name>
    <name type="synonym">Mytilus polymorpha</name>
    <dbReference type="NCBI Taxonomy" id="45954"/>
    <lineage>
        <taxon>Eukaryota</taxon>
        <taxon>Metazoa</taxon>
        <taxon>Spiralia</taxon>
        <taxon>Lophotrochozoa</taxon>
        <taxon>Mollusca</taxon>
        <taxon>Bivalvia</taxon>
        <taxon>Autobranchia</taxon>
        <taxon>Heteroconchia</taxon>
        <taxon>Euheterodonta</taxon>
        <taxon>Imparidentia</taxon>
        <taxon>Neoheterodontei</taxon>
        <taxon>Myida</taxon>
        <taxon>Dreissenoidea</taxon>
        <taxon>Dreissenidae</taxon>
        <taxon>Dreissena</taxon>
    </lineage>
</organism>
<dbReference type="Pfam" id="PF00249">
    <property type="entry name" value="Myb_DNA-binding"/>
    <property type="match status" value="1"/>
</dbReference>
<dbReference type="FunFam" id="1.10.10.60:FF:000110">
    <property type="entry name" value="Transcriptional adapter"/>
    <property type="match status" value="1"/>
</dbReference>
<dbReference type="PROSITE" id="PS51293">
    <property type="entry name" value="SANT"/>
    <property type="match status" value="1"/>
</dbReference>
<dbReference type="InterPro" id="IPR007526">
    <property type="entry name" value="SWIRM"/>
</dbReference>
<keyword evidence="5" id="KW-0805">Transcription regulation</keyword>
<evidence type="ECO:0000256" key="1">
    <source>
        <dbReference type="ARBA" id="ARBA00022723"/>
    </source>
</evidence>
<evidence type="ECO:0000256" key="3">
    <source>
        <dbReference type="ARBA" id="ARBA00022833"/>
    </source>
</evidence>
<comment type="subcellular location">
    <subcellularLocation>
        <location evidence="5">Nucleus</location>
    </subcellularLocation>
</comment>
<gene>
    <name evidence="9" type="ORF">DPMN_012558</name>
</gene>
<dbReference type="GO" id="GO:0008270">
    <property type="term" value="F:zinc ion binding"/>
    <property type="evidence" value="ECO:0007669"/>
    <property type="project" value="UniProtKB-KW"/>
</dbReference>
<dbReference type="GO" id="GO:0003713">
    <property type="term" value="F:transcription coactivator activity"/>
    <property type="evidence" value="ECO:0007669"/>
    <property type="project" value="InterPro"/>
</dbReference>
<evidence type="ECO:0000259" key="6">
    <source>
        <dbReference type="PROSITE" id="PS50090"/>
    </source>
</evidence>
<dbReference type="CDD" id="cd00167">
    <property type="entry name" value="SANT"/>
    <property type="match status" value="1"/>
</dbReference>
<dbReference type="PROSITE" id="PS50934">
    <property type="entry name" value="SWIRM"/>
    <property type="match status" value="1"/>
</dbReference>
<keyword evidence="3" id="KW-0862">Zinc</keyword>
<evidence type="ECO:0000259" key="7">
    <source>
        <dbReference type="PROSITE" id="PS50934"/>
    </source>
</evidence>
<feature type="domain" description="SWIRM" evidence="7">
    <location>
        <begin position="353"/>
        <end position="440"/>
    </location>
</feature>
<dbReference type="Pfam" id="PF22941">
    <property type="entry name" value="TADA2A-like_3rd"/>
    <property type="match status" value="1"/>
</dbReference>
<dbReference type="PIRSF" id="PIRSF025024">
    <property type="entry name" value="Transcriptional_adaptor_2"/>
    <property type="match status" value="1"/>
</dbReference>
<dbReference type="InterPro" id="IPR017884">
    <property type="entry name" value="SANT_dom"/>
</dbReference>
<reference evidence="9" key="2">
    <citation type="submission" date="2020-11" db="EMBL/GenBank/DDBJ databases">
        <authorList>
            <person name="McCartney M.A."/>
            <person name="Auch B."/>
            <person name="Kono T."/>
            <person name="Mallez S."/>
            <person name="Becker A."/>
            <person name="Gohl D.M."/>
            <person name="Silverstein K.A.T."/>
            <person name="Koren S."/>
            <person name="Bechman K.B."/>
            <person name="Herman A."/>
            <person name="Abrahante J.E."/>
            <person name="Garbe J."/>
        </authorList>
    </citation>
    <scope>NUCLEOTIDE SEQUENCE</scope>
    <source>
        <strain evidence="9">Duluth1</strain>
        <tissue evidence="9">Whole animal</tissue>
    </source>
</reference>
<dbReference type="OrthoDB" id="270417at2759"/>
<dbReference type="PANTHER" id="PTHR12374">
    <property type="entry name" value="TRANSCRIPTIONAL ADAPTOR 2 ADA2 -RELATED"/>
    <property type="match status" value="1"/>
</dbReference>
<keyword evidence="5" id="KW-0804">Transcription</keyword>
<evidence type="ECO:0000256" key="4">
    <source>
        <dbReference type="ARBA" id="ARBA00023242"/>
    </source>
</evidence>
<dbReference type="Proteomes" id="UP000828390">
    <property type="component" value="Unassembled WGS sequence"/>
</dbReference>
<evidence type="ECO:0000256" key="2">
    <source>
        <dbReference type="ARBA" id="ARBA00022771"/>
    </source>
</evidence>
<dbReference type="PANTHER" id="PTHR12374:SF20">
    <property type="entry name" value="TRANSCRIPTIONAL ADAPTER 2-ALPHA"/>
    <property type="match status" value="1"/>
</dbReference>
<accession>A0A9D4N887</accession>
<dbReference type="InterPro" id="IPR000433">
    <property type="entry name" value="Znf_ZZ"/>
</dbReference>
<keyword evidence="1" id="KW-0479">Metal-binding</keyword>
<evidence type="ECO:0000313" key="9">
    <source>
        <dbReference type="EMBL" id="KAH3888522.1"/>
    </source>
</evidence>
<evidence type="ECO:0000259" key="8">
    <source>
        <dbReference type="PROSITE" id="PS51293"/>
    </source>
</evidence>
<dbReference type="InterPro" id="IPR009057">
    <property type="entry name" value="Homeodomain-like_sf"/>
</dbReference>
<dbReference type="GO" id="GO:0006357">
    <property type="term" value="P:regulation of transcription by RNA polymerase II"/>
    <property type="evidence" value="ECO:0007669"/>
    <property type="project" value="InterPro"/>
</dbReference>
<dbReference type="GO" id="GO:0003682">
    <property type="term" value="F:chromatin binding"/>
    <property type="evidence" value="ECO:0007669"/>
    <property type="project" value="TreeGrafter"/>
</dbReference>
<dbReference type="Gene3D" id="1.10.10.10">
    <property type="entry name" value="Winged helix-like DNA-binding domain superfamily/Winged helix DNA-binding domain"/>
    <property type="match status" value="1"/>
</dbReference>
<dbReference type="Gene3D" id="1.10.10.60">
    <property type="entry name" value="Homeodomain-like"/>
    <property type="match status" value="1"/>
</dbReference>
<dbReference type="InterPro" id="IPR055141">
    <property type="entry name" value="TADA2A_B-like_dom"/>
</dbReference>
<protein>
    <recommendedName>
        <fullName evidence="5">Transcriptional adapter</fullName>
    </recommendedName>
</protein>
<dbReference type="SUPFAM" id="SSF46689">
    <property type="entry name" value="Homeodomain-like"/>
    <property type="match status" value="2"/>
</dbReference>
<dbReference type="InterPro" id="IPR001005">
    <property type="entry name" value="SANT/Myb"/>
</dbReference>
<dbReference type="InterPro" id="IPR016827">
    <property type="entry name" value="Ada2/TADA2"/>
</dbReference>
<dbReference type="FunFam" id="1.10.10.10:FF:000087">
    <property type="entry name" value="Transcriptional adapter 2"/>
    <property type="match status" value="1"/>
</dbReference>
<keyword evidence="10" id="KW-1185">Reference proteome</keyword>
<dbReference type="EMBL" id="JAIWYP010000001">
    <property type="protein sequence ID" value="KAH3888522.1"/>
    <property type="molecule type" value="Genomic_DNA"/>
</dbReference>
<dbReference type="Pfam" id="PF04433">
    <property type="entry name" value="SWIRM"/>
    <property type="match status" value="1"/>
</dbReference>
<dbReference type="AlphaFoldDB" id="A0A9D4N887"/>
<dbReference type="SMART" id="SM00717">
    <property type="entry name" value="SANT"/>
    <property type="match status" value="1"/>
</dbReference>
<dbReference type="PROSITE" id="PS50090">
    <property type="entry name" value="MYB_LIKE"/>
    <property type="match status" value="1"/>
</dbReference>
<evidence type="ECO:0000256" key="5">
    <source>
        <dbReference type="PIRNR" id="PIRNR025024"/>
    </source>
</evidence>
<keyword evidence="4 5" id="KW-0539">Nucleus</keyword>
<feature type="domain" description="Myb-like" evidence="6">
    <location>
        <begin position="73"/>
        <end position="114"/>
    </location>
</feature>
<dbReference type="GO" id="GO:0005634">
    <property type="term" value="C:nucleus"/>
    <property type="evidence" value="ECO:0007669"/>
    <property type="project" value="UniProtKB-SubCell"/>
</dbReference>
<dbReference type="GO" id="GO:0006338">
    <property type="term" value="P:chromatin remodeling"/>
    <property type="evidence" value="ECO:0007669"/>
    <property type="project" value="TreeGrafter"/>
</dbReference>
<dbReference type="Pfam" id="PF25299">
    <property type="entry name" value="ZZ_ADA2"/>
    <property type="match status" value="1"/>
</dbReference>
<keyword evidence="2" id="KW-0863">Zinc-finger</keyword>
<dbReference type="InterPro" id="IPR036388">
    <property type="entry name" value="WH-like_DNA-bd_sf"/>
</dbReference>
<sequence length="440" mass="51444">MMDDYEHEEPYCCFCRAIVMEPYIICKGCMVTAEQGPVTLCLHCFAKGIEFDNHHSDHPYSIVKNNFPVFEHNWTALEELQLIKAVADCGYGNWGDIAHKLRTKSHQECERHYNLCYIDSPRPDMPVFADKSIEVFPRPVVYKLCEDPPRPAEGSMLATEMAGYMAGRGDFMTEHENFMELDLRALEFDADGDEDKLETELKLAVVDVYLRCLKERRRRKRLARKYGLINQRNSRMRGKYDPVIHQKIDNLRVFSQLVSPMDFDLYSEAIRYEFELKREISSLQKYRRNRLTRLRHINVFKMLSKSRAQHYQERHLLNDVLNHVKDENACQTWLQRQATLESLGKATSGHLPNLARKSAPPLEISELPGYDQLTYREKELCSHLRLVPAAFLEFKSILVSEANKTGTLRLAQARQLIKIDVNKTRKIFDFLVVEEYIKKE</sequence>
<evidence type="ECO:0000313" key="10">
    <source>
        <dbReference type="Proteomes" id="UP000828390"/>
    </source>
</evidence>
<name>A0A9D4N887_DREPO</name>
<dbReference type="GO" id="GO:0140672">
    <property type="term" value="C:ATAC complex"/>
    <property type="evidence" value="ECO:0007669"/>
    <property type="project" value="UniProtKB-ARBA"/>
</dbReference>
<feature type="domain" description="SANT" evidence="8">
    <location>
        <begin position="69"/>
        <end position="121"/>
    </location>
</feature>